<organism evidence="2 3">
    <name type="scientific">Micromonospora chaiyaphumensis</name>
    <dbReference type="NCBI Taxonomy" id="307119"/>
    <lineage>
        <taxon>Bacteria</taxon>
        <taxon>Bacillati</taxon>
        <taxon>Actinomycetota</taxon>
        <taxon>Actinomycetes</taxon>
        <taxon>Micromonosporales</taxon>
        <taxon>Micromonosporaceae</taxon>
        <taxon>Micromonospora</taxon>
    </lineage>
</organism>
<feature type="binding site" evidence="1">
    <location>
        <position position="284"/>
    </location>
    <ligand>
        <name>Zn(2+)</name>
        <dbReference type="ChEBI" id="CHEBI:29105"/>
    </ligand>
</feature>
<name>A0A1C4ZMC5_9ACTN</name>
<dbReference type="PRINTS" id="PR01950">
    <property type="entry name" value="LANCSUPER"/>
</dbReference>
<dbReference type="InterPro" id="IPR033889">
    <property type="entry name" value="LanC"/>
</dbReference>
<dbReference type="AlphaFoldDB" id="A0A1C4ZMC5"/>
<dbReference type="Pfam" id="PF05147">
    <property type="entry name" value="LANC_like"/>
    <property type="match status" value="1"/>
</dbReference>
<evidence type="ECO:0000256" key="1">
    <source>
        <dbReference type="PIRSR" id="PIRSR607822-1"/>
    </source>
</evidence>
<accession>A0A1C4ZMC5</accession>
<dbReference type="EMBL" id="FMCS01000017">
    <property type="protein sequence ID" value="SCF34088.1"/>
    <property type="molecule type" value="Genomic_DNA"/>
</dbReference>
<feature type="binding site" evidence="1">
    <location>
        <position position="333"/>
    </location>
    <ligand>
        <name>Zn(2+)</name>
        <dbReference type="ChEBI" id="CHEBI:29105"/>
    </ligand>
</feature>
<dbReference type="GO" id="GO:0031179">
    <property type="term" value="P:peptide modification"/>
    <property type="evidence" value="ECO:0007669"/>
    <property type="project" value="InterPro"/>
</dbReference>
<sequence length="430" mass="44549">MNPAYESHELAVAVADLLAHPDDSSLPIEQPWWRQSLALGVPGIALLHVELAAAGLRPWQRAHHWLTAVTGGPITAGADSHPFHGAPALAHVLACAATHQPGVYAHALDGLDRAISADARRRVAAAHARIDASELPALAEFDAIRGLAGIGAYLLRRPSAGDALHAVLEYLVRLTAPLHRDGEVLPGWWTGSGPNGRTDARFPDGHSNNGLAHGIAGPLALLALAALRGVVIPGQLQAIATVCSWLDRWRSDTGTGPIWPYWITRGQLRADRPSTPAAQRPSWCYGTAGLAHAQQLAALATGDPVRRATAGDALARALTDPGQLASTTDPSLCHGYAGLAHIAHRVAADAPPGIAARLDARVPDLISMIDPTGAGPRRTAVALVAAAPGPGMLEGAAGVALAAITCSTASTPVSSWDSCLITARPTYPVT</sequence>
<protein>
    <submittedName>
        <fullName evidence="2">Lanthionine synthetase C-like protein</fullName>
    </submittedName>
</protein>
<keyword evidence="3" id="KW-1185">Reference proteome</keyword>
<evidence type="ECO:0000313" key="2">
    <source>
        <dbReference type="EMBL" id="SCF34088.1"/>
    </source>
</evidence>
<dbReference type="InterPro" id="IPR007822">
    <property type="entry name" value="LANC-like"/>
</dbReference>
<reference evidence="3" key="1">
    <citation type="submission" date="2016-06" db="EMBL/GenBank/DDBJ databases">
        <authorList>
            <person name="Varghese N."/>
            <person name="Submissions Spin"/>
        </authorList>
    </citation>
    <scope>NUCLEOTIDE SEQUENCE [LARGE SCALE GENOMIC DNA]</scope>
    <source>
        <strain evidence="3">DSM 45246</strain>
    </source>
</reference>
<dbReference type="Proteomes" id="UP000199629">
    <property type="component" value="Unassembled WGS sequence"/>
</dbReference>
<gene>
    <name evidence="2" type="ORF">GA0070214_11761</name>
</gene>
<dbReference type="PRINTS" id="PR01955">
    <property type="entry name" value="LANCFRANKIA"/>
</dbReference>
<proteinExistence type="predicted"/>
<dbReference type="RefSeq" id="WP_091270049.1">
    <property type="nucleotide sequence ID" value="NZ_FMCS01000017.1"/>
</dbReference>
<dbReference type="GO" id="GO:0046872">
    <property type="term" value="F:metal ion binding"/>
    <property type="evidence" value="ECO:0007669"/>
    <property type="project" value="UniProtKB-KW"/>
</dbReference>
<dbReference type="SMART" id="SM01260">
    <property type="entry name" value="LANC_like"/>
    <property type="match status" value="1"/>
</dbReference>
<keyword evidence="1" id="KW-0862">Zinc</keyword>
<dbReference type="CDD" id="cd04793">
    <property type="entry name" value="LanC"/>
    <property type="match status" value="1"/>
</dbReference>
<dbReference type="SUPFAM" id="SSF158745">
    <property type="entry name" value="LanC-like"/>
    <property type="match status" value="1"/>
</dbReference>
<dbReference type="Gene3D" id="1.50.10.20">
    <property type="match status" value="1"/>
</dbReference>
<feature type="binding site" evidence="1">
    <location>
        <position position="334"/>
    </location>
    <ligand>
        <name>Zn(2+)</name>
        <dbReference type="ChEBI" id="CHEBI:29105"/>
    </ligand>
</feature>
<keyword evidence="1" id="KW-0479">Metal-binding</keyword>
<evidence type="ECO:0000313" key="3">
    <source>
        <dbReference type="Proteomes" id="UP000199629"/>
    </source>
</evidence>